<name>A0A918ZAU5_9ACTN</name>
<dbReference type="Gene3D" id="1.20.120.1630">
    <property type="match status" value="1"/>
</dbReference>
<dbReference type="PANTHER" id="PTHR21257">
    <property type="entry name" value="DELTA(14)-STEROL REDUCTASE"/>
    <property type="match status" value="1"/>
</dbReference>
<dbReference type="InterPro" id="IPR001171">
    <property type="entry name" value="ERG24_DHCR-like"/>
</dbReference>
<evidence type="ECO:0000256" key="6">
    <source>
        <dbReference type="ARBA" id="ARBA00022857"/>
    </source>
</evidence>
<evidence type="ECO:0000256" key="14">
    <source>
        <dbReference type="ARBA" id="ARBA00023221"/>
    </source>
</evidence>
<protein>
    <recommendedName>
        <fullName evidence="18">Delta(14)-sterol reductase</fullName>
        <ecNumber evidence="3">1.3.1.70</ecNumber>
    </recommendedName>
    <alternativeName>
        <fullName evidence="15">C-14 sterol reductase</fullName>
    </alternativeName>
    <alternativeName>
        <fullName evidence="16">Sterol C14-reductase</fullName>
    </alternativeName>
</protein>
<evidence type="ECO:0000256" key="8">
    <source>
        <dbReference type="ARBA" id="ARBA00022989"/>
    </source>
</evidence>
<comment type="subcellular location">
    <subcellularLocation>
        <location evidence="1">Membrane</location>
        <topology evidence="1">Multi-pass membrane protein</topology>
    </subcellularLocation>
</comment>
<dbReference type="GO" id="GO:0016126">
    <property type="term" value="P:sterol biosynthetic process"/>
    <property type="evidence" value="ECO:0007669"/>
    <property type="project" value="UniProtKB-KW"/>
</dbReference>
<dbReference type="RefSeq" id="WP_190134725.1">
    <property type="nucleotide sequence ID" value="NZ_BNBT01000010.1"/>
</dbReference>
<organism evidence="20 21">
    <name type="scientific">Streptomyces longispororuber</name>
    <dbReference type="NCBI Taxonomy" id="68230"/>
    <lineage>
        <taxon>Bacteria</taxon>
        <taxon>Bacillati</taxon>
        <taxon>Actinomycetota</taxon>
        <taxon>Actinomycetes</taxon>
        <taxon>Kitasatosporales</taxon>
        <taxon>Streptomycetaceae</taxon>
        <taxon>Streptomyces</taxon>
    </lineage>
</organism>
<evidence type="ECO:0000256" key="3">
    <source>
        <dbReference type="ARBA" id="ARBA00012413"/>
    </source>
</evidence>
<dbReference type="Proteomes" id="UP000608024">
    <property type="component" value="Unassembled WGS sequence"/>
</dbReference>
<evidence type="ECO:0000256" key="11">
    <source>
        <dbReference type="ARBA" id="ARBA00023098"/>
    </source>
</evidence>
<dbReference type="EC" id="1.3.1.70" evidence="3"/>
<evidence type="ECO:0000256" key="17">
    <source>
        <dbReference type="ARBA" id="ARBA00060577"/>
    </source>
</evidence>
<feature type="transmembrane region" description="Helical" evidence="19">
    <location>
        <begin position="37"/>
        <end position="58"/>
    </location>
</feature>
<accession>A0A918ZAU5</accession>
<evidence type="ECO:0000256" key="18">
    <source>
        <dbReference type="ARBA" id="ARBA00069705"/>
    </source>
</evidence>
<keyword evidence="12 19" id="KW-0472">Membrane</keyword>
<reference evidence="20" key="2">
    <citation type="submission" date="2020-09" db="EMBL/GenBank/DDBJ databases">
        <authorList>
            <person name="Sun Q."/>
            <person name="Ohkuma M."/>
        </authorList>
    </citation>
    <scope>NUCLEOTIDE SEQUENCE</scope>
    <source>
        <strain evidence="20">JCM 4784</strain>
    </source>
</reference>
<comment type="caution">
    <text evidence="20">The sequence shown here is derived from an EMBL/GenBank/DDBJ whole genome shotgun (WGS) entry which is preliminary data.</text>
</comment>
<keyword evidence="7" id="KW-0752">Steroid biosynthesis</keyword>
<keyword evidence="4" id="KW-0444">Lipid biosynthesis</keyword>
<feature type="transmembrane region" description="Helical" evidence="19">
    <location>
        <begin position="70"/>
        <end position="91"/>
    </location>
</feature>
<feature type="transmembrane region" description="Helical" evidence="19">
    <location>
        <begin position="161"/>
        <end position="178"/>
    </location>
</feature>
<comment type="similarity">
    <text evidence="2">Belongs to the ERG4/ERG24 family.</text>
</comment>
<evidence type="ECO:0000256" key="13">
    <source>
        <dbReference type="ARBA" id="ARBA00023166"/>
    </source>
</evidence>
<evidence type="ECO:0000256" key="4">
    <source>
        <dbReference type="ARBA" id="ARBA00022516"/>
    </source>
</evidence>
<dbReference type="PANTHER" id="PTHR21257:SF52">
    <property type="entry name" value="DELTA(14)-STEROL REDUCTASE TM7SF2"/>
    <property type="match status" value="1"/>
</dbReference>
<evidence type="ECO:0000256" key="10">
    <source>
        <dbReference type="ARBA" id="ARBA00023011"/>
    </source>
</evidence>
<dbReference type="FunFam" id="1.20.120.1630:FF:000011">
    <property type="entry name" value="Delta(14)-sterol reductase"/>
    <property type="match status" value="1"/>
</dbReference>
<evidence type="ECO:0000256" key="5">
    <source>
        <dbReference type="ARBA" id="ARBA00022692"/>
    </source>
</evidence>
<evidence type="ECO:0000313" key="20">
    <source>
        <dbReference type="EMBL" id="GHE43649.1"/>
    </source>
</evidence>
<evidence type="ECO:0000256" key="12">
    <source>
        <dbReference type="ARBA" id="ARBA00023136"/>
    </source>
</evidence>
<sequence length="353" mass="40140">MAGVILLCFVGVLFAGSRWLPGRVVRGAAAGSGPVPVYRLNGLALFVLTVGVCVLLWWRAPQALAYPVRHLRDLFVAANVFAFALAGILWVRGRHHQPVRPRPGPWAAVKDYFFGVELNPRWGGVDLKLFSYRPSLIGLLLINFSAACVQYVEHGSLTPRMALYQVFFFVYLANYFQFEGGMLHTWDLTSERFGWMLVWGDYVLVPFFYGLPGLVLVDVHQPLPLWLGALCCLLFVLGFWLFRGANDQKHRFKQDARATIWGRPAETVGGRLLVSGFWGIGRKLNYTGELLVYVSWTLLCGAHSPLPYTVPAFLLVLFVHRAHRDDRRCRAKYGAVWSQYCERARFRMFPYVY</sequence>
<dbReference type="EMBL" id="BNBT01000010">
    <property type="protein sequence ID" value="GHE43649.1"/>
    <property type="molecule type" value="Genomic_DNA"/>
</dbReference>
<evidence type="ECO:0000313" key="21">
    <source>
        <dbReference type="Proteomes" id="UP000608024"/>
    </source>
</evidence>
<evidence type="ECO:0000256" key="9">
    <source>
        <dbReference type="ARBA" id="ARBA00023002"/>
    </source>
</evidence>
<reference evidence="20" key="1">
    <citation type="journal article" date="2014" name="Int. J. Syst. Evol. Microbiol.">
        <title>Complete genome sequence of Corynebacterium casei LMG S-19264T (=DSM 44701T), isolated from a smear-ripened cheese.</title>
        <authorList>
            <consortium name="US DOE Joint Genome Institute (JGI-PGF)"/>
            <person name="Walter F."/>
            <person name="Albersmeier A."/>
            <person name="Kalinowski J."/>
            <person name="Ruckert C."/>
        </authorList>
    </citation>
    <scope>NUCLEOTIDE SEQUENCE</scope>
    <source>
        <strain evidence="20">JCM 4784</strain>
    </source>
</reference>
<proteinExistence type="inferred from homology"/>
<dbReference type="GO" id="GO:0050613">
    <property type="term" value="F:Delta14-sterol reductase activity"/>
    <property type="evidence" value="ECO:0007669"/>
    <property type="project" value="UniProtKB-EC"/>
</dbReference>
<comment type="pathway">
    <text evidence="17">Steroid biosynthesis.</text>
</comment>
<evidence type="ECO:0000256" key="7">
    <source>
        <dbReference type="ARBA" id="ARBA00022955"/>
    </source>
</evidence>
<evidence type="ECO:0000256" key="1">
    <source>
        <dbReference type="ARBA" id="ARBA00004141"/>
    </source>
</evidence>
<dbReference type="Pfam" id="PF01222">
    <property type="entry name" value="ERG4_ERG24"/>
    <property type="match status" value="1"/>
</dbReference>
<keyword evidence="13" id="KW-1207">Sterol metabolism</keyword>
<dbReference type="GO" id="GO:0016020">
    <property type="term" value="C:membrane"/>
    <property type="evidence" value="ECO:0007669"/>
    <property type="project" value="UniProtKB-SubCell"/>
</dbReference>
<keyword evidence="10" id="KW-0756">Sterol biosynthesis</keyword>
<gene>
    <name evidence="20" type="ORF">GCM10018785_11510</name>
</gene>
<feature type="transmembrane region" description="Helical" evidence="19">
    <location>
        <begin position="223"/>
        <end position="242"/>
    </location>
</feature>
<keyword evidence="21" id="KW-1185">Reference proteome</keyword>
<keyword evidence="5 19" id="KW-0812">Transmembrane</keyword>
<keyword evidence="8 19" id="KW-1133">Transmembrane helix</keyword>
<evidence type="ECO:0000256" key="2">
    <source>
        <dbReference type="ARBA" id="ARBA00005402"/>
    </source>
</evidence>
<evidence type="ECO:0000256" key="19">
    <source>
        <dbReference type="SAM" id="Phobius"/>
    </source>
</evidence>
<keyword evidence="6" id="KW-0521">NADP</keyword>
<feature type="transmembrane region" description="Helical" evidence="19">
    <location>
        <begin position="193"/>
        <end position="211"/>
    </location>
</feature>
<keyword evidence="14" id="KW-0753">Steroid metabolism</keyword>
<evidence type="ECO:0000256" key="15">
    <source>
        <dbReference type="ARBA" id="ARBA00030165"/>
    </source>
</evidence>
<keyword evidence="11" id="KW-0443">Lipid metabolism</keyword>
<keyword evidence="9" id="KW-0560">Oxidoreductase</keyword>
<dbReference type="AlphaFoldDB" id="A0A918ZAU5"/>
<evidence type="ECO:0000256" key="16">
    <source>
        <dbReference type="ARBA" id="ARBA00031227"/>
    </source>
</evidence>